<keyword evidence="2" id="KW-1185">Reference proteome</keyword>
<dbReference type="EMBL" id="JAYMYQ010000005">
    <property type="protein sequence ID" value="KAK7328744.1"/>
    <property type="molecule type" value="Genomic_DNA"/>
</dbReference>
<name>A0AAN9QBD0_CANGL</name>
<evidence type="ECO:0000313" key="1">
    <source>
        <dbReference type="EMBL" id="KAK7328744.1"/>
    </source>
</evidence>
<accession>A0AAN9QBD0</accession>
<organism evidence="1 2">
    <name type="scientific">Canavalia gladiata</name>
    <name type="common">Sword bean</name>
    <name type="synonym">Dolichos gladiatus</name>
    <dbReference type="NCBI Taxonomy" id="3824"/>
    <lineage>
        <taxon>Eukaryota</taxon>
        <taxon>Viridiplantae</taxon>
        <taxon>Streptophyta</taxon>
        <taxon>Embryophyta</taxon>
        <taxon>Tracheophyta</taxon>
        <taxon>Spermatophyta</taxon>
        <taxon>Magnoliopsida</taxon>
        <taxon>eudicotyledons</taxon>
        <taxon>Gunneridae</taxon>
        <taxon>Pentapetalae</taxon>
        <taxon>rosids</taxon>
        <taxon>fabids</taxon>
        <taxon>Fabales</taxon>
        <taxon>Fabaceae</taxon>
        <taxon>Papilionoideae</taxon>
        <taxon>50 kb inversion clade</taxon>
        <taxon>NPAAA clade</taxon>
        <taxon>indigoferoid/millettioid clade</taxon>
        <taxon>Phaseoleae</taxon>
        <taxon>Canavalia</taxon>
    </lineage>
</organism>
<evidence type="ECO:0000313" key="2">
    <source>
        <dbReference type="Proteomes" id="UP001367508"/>
    </source>
</evidence>
<protein>
    <submittedName>
        <fullName evidence="1">Uncharacterized protein</fullName>
    </submittedName>
</protein>
<sequence length="171" mass="19369">MTLLKNKGFKFVIRELNELTSWLKSLSLLVGKALVVCVVVLAYVVGSLVPDPENQEALVVENVPNPLAGEQQMSSIAFILPYNRHGVYFNFHLAAWIVDNFDEEELDCGIENDGMVLDEGEDGFSYQKHKYSKLDSDEASLRFGDFEEETVNDSMMMMSFIKKIPSYKCCH</sequence>
<comment type="caution">
    <text evidence="1">The sequence shown here is derived from an EMBL/GenBank/DDBJ whole genome shotgun (WGS) entry which is preliminary data.</text>
</comment>
<dbReference type="AlphaFoldDB" id="A0AAN9QBD0"/>
<proteinExistence type="predicted"/>
<reference evidence="1 2" key="1">
    <citation type="submission" date="2024-01" db="EMBL/GenBank/DDBJ databases">
        <title>The genomes of 5 underutilized Papilionoideae crops provide insights into root nodulation and disease resistanc.</title>
        <authorList>
            <person name="Jiang F."/>
        </authorList>
    </citation>
    <scope>NUCLEOTIDE SEQUENCE [LARGE SCALE GENOMIC DNA]</scope>
    <source>
        <strain evidence="1">LVBAO_FW01</strain>
        <tissue evidence="1">Leaves</tissue>
    </source>
</reference>
<gene>
    <name evidence="1" type="ORF">VNO77_22863</name>
</gene>
<dbReference type="Proteomes" id="UP001367508">
    <property type="component" value="Unassembled WGS sequence"/>
</dbReference>